<dbReference type="Pfam" id="PF01739">
    <property type="entry name" value="CheR"/>
    <property type="match status" value="1"/>
</dbReference>
<evidence type="ECO:0000313" key="8">
    <source>
        <dbReference type="EMBL" id="EJU21407.1"/>
    </source>
</evidence>
<evidence type="ECO:0000256" key="1">
    <source>
        <dbReference type="ARBA" id="ARBA00001541"/>
    </source>
</evidence>
<dbReference type="InterPro" id="IPR036804">
    <property type="entry name" value="CheR_N_sf"/>
</dbReference>
<dbReference type="PATRIC" id="fig|796939.3.peg.1089"/>
<dbReference type="Proteomes" id="UP000005244">
    <property type="component" value="Unassembled WGS sequence"/>
</dbReference>
<dbReference type="SUPFAM" id="SSF47757">
    <property type="entry name" value="Chemotaxis receptor methyltransferase CheR, N-terminal domain"/>
    <property type="match status" value="1"/>
</dbReference>
<protein>
    <recommendedName>
        <fullName evidence="2">protein-glutamate O-methyltransferase</fullName>
        <ecNumber evidence="2">2.1.1.80</ecNumber>
    </recommendedName>
</protein>
<evidence type="ECO:0000256" key="4">
    <source>
        <dbReference type="ARBA" id="ARBA00022679"/>
    </source>
</evidence>
<keyword evidence="9" id="KW-1185">Reference proteome</keyword>
<dbReference type="InterPro" id="IPR029063">
    <property type="entry name" value="SAM-dependent_MTases_sf"/>
</dbReference>
<reference evidence="7 10" key="1">
    <citation type="submission" date="2012-05" db="EMBL/GenBank/DDBJ databases">
        <title>The Genome Sequence of Eubacteriaceae bacterium CM2.</title>
        <authorList>
            <consortium name="The Broad Institute Genome Sequencing Platform"/>
            <person name="Earl A."/>
            <person name="Ward D."/>
            <person name="Feldgarden M."/>
            <person name="Gevers D."/>
            <person name="Sizova M."/>
            <person name="Hazen A."/>
            <person name="Epstein S."/>
            <person name="Walker B."/>
            <person name="Young S.K."/>
            <person name="Zeng Q."/>
            <person name="Gargeya S."/>
            <person name="Fitzgerald M."/>
            <person name="Haas B."/>
            <person name="Abouelleil A."/>
            <person name="Alvarado L."/>
            <person name="Arachchi H.M."/>
            <person name="Berlin A."/>
            <person name="Chapman S.B."/>
            <person name="Goldberg J."/>
            <person name="Griggs A."/>
            <person name="Gujja S."/>
            <person name="Hansen M."/>
            <person name="Howarth C."/>
            <person name="Imamovic A."/>
            <person name="Larimer J."/>
            <person name="McCowen C."/>
            <person name="Montmayeur A."/>
            <person name="Murphy C."/>
            <person name="Neiman D."/>
            <person name="Pearson M."/>
            <person name="Priest M."/>
            <person name="Roberts A."/>
            <person name="Saif S."/>
            <person name="Shea T."/>
            <person name="Sisk P."/>
            <person name="Sykes S."/>
            <person name="Wortman J."/>
            <person name="Nusbaum C."/>
            <person name="Birren B."/>
        </authorList>
    </citation>
    <scope>NUCLEOTIDE SEQUENCE [LARGE SCALE GENOMIC DNA]</scope>
    <source>
        <strain evidence="7 10">CM2</strain>
    </source>
</reference>
<evidence type="ECO:0000256" key="5">
    <source>
        <dbReference type="ARBA" id="ARBA00022691"/>
    </source>
</evidence>
<comment type="catalytic activity">
    <reaction evidence="1">
        <text>L-glutamyl-[protein] + S-adenosyl-L-methionine = [protein]-L-glutamate 5-O-methyl ester + S-adenosyl-L-homocysteine</text>
        <dbReference type="Rhea" id="RHEA:24452"/>
        <dbReference type="Rhea" id="RHEA-COMP:10208"/>
        <dbReference type="Rhea" id="RHEA-COMP:10311"/>
        <dbReference type="ChEBI" id="CHEBI:29973"/>
        <dbReference type="ChEBI" id="CHEBI:57856"/>
        <dbReference type="ChEBI" id="CHEBI:59789"/>
        <dbReference type="ChEBI" id="CHEBI:82795"/>
        <dbReference type="EC" id="2.1.1.80"/>
    </reaction>
</comment>
<dbReference type="EMBL" id="ALNK01000027">
    <property type="protein sequence ID" value="EJU21407.1"/>
    <property type="molecule type" value="Genomic_DNA"/>
</dbReference>
<dbReference type="Pfam" id="PF03705">
    <property type="entry name" value="CheR_N"/>
    <property type="match status" value="1"/>
</dbReference>
<keyword evidence="4 8" id="KW-0808">Transferase</keyword>
<accession>V9HV85</accession>
<dbReference type="SUPFAM" id="SSF53335">
    <property type="entry name" value="S-adenosyl-L-methionine-dependent methyltransferases"/>
    <property type="match status" value="1"/>
</dbReference>
<dbReference type="PANTHER" id="PTHR24422:SF19">
    <property type="entry name" value="CHEMOTAXIS PROTEIN METHYLTRANSFERASE"/>
    <property type="match status" value="1"/>
</dbReference>
<dbReference type="InterPro" id="IPR050903">
    <property type="entry name" value="Bact_Chemotaxis_MeTrfase"/>
</dbReference>
<evidence type="ECO:0000313" key="9">
    <source>
        <dbReference type="Proteomes" id="UP000005244"/>
    </source>
</evidence>
<feature type="domain" description="CheR-type methyltransferase" evidence="6">
    <location>
        <begin position="1"/>
        <end position="260"/>
    </location>
</feature>
<dbReference type="PANTHER" id="PTHR24422">
    <property type="entry name" value="CHEMOTAXIS PROTEIN METHYLTRANSFERASE"/>
    <property type="match status" value="1"/>
</dbReference>
<dbReference type="EMBL" id="AFZF02000004">
    <property type="protein sequence ID" value="EHL17316.1"/>
    <property type="molecule type" value="Genomic_DNA"/>
</dbReference>
<name>J5WEN0_9FIRM</name>
<dbReference type="PRINTS" id="PR00996">
    <property type="entry name" value="CHERMTFRASE"/>
</dbReference>
<dbReference type="InterPro" id="IPR022642">
    <property type="entry name" value="CheR_C"/>
</dbReference>
<sequence>MADSYEQFKEKILRKTGINLTLYKEAQMKRRISSLASRNGFNDLLEYFKFIDNDKEKFNEFINFMTINVSEFFRNPEQWKIVETKLFPAFLSKSKDIKVWSAACSTGEEPYTITMILSTLLPLNKITVYATDIDDGAMAKAKAGVYIASSLKNVPTELKNKYFKKNDDGKFEISNEIKSRVQFKKHNLLKDPYIDKCDLIVCRNVMIYFTDDAKNEIYQKFSNSLKPDGVLFVGSTEQIISPQQFDLKSLKTFFYGRTNSTIKL</sequence>
<evidence type="ECO:0000313" key="10">
    <source>
        <dbReference type="Proteomes" id="UP000017818"/>
    </source>
</evidence>
<gene>
    <name evidence="8" type="ORF">HMPREF1143_0317</name>
    <name evidence="7" type="ORF">HMPREF9630_00483</name>
</gene>
<dbReference type="SMART" id="SM00138">
    <property type="entry name" value="MeTrc"/>
    <property type="match status" value="1"/>
</dbReference>
<proteinExistence type="predicted"/>
<dbReference type="Proteomes" id="UP000017818">
    <property type="component" value="Unassembled WGS sequence"/>
</dbReference>
<dbReference type="InterPro" id="IPR000780">
    <property type="entry name" value="CheR_MeTrfase"/>
</dbReference>
<keyword evidence="3 8" id="KW-0489">Methyltransferase</keyword>
<evidence type="ECO:0000256" key="2">
    <source>
        <dbReference type="ARBA" id="ARBA00012534"/>
    </source>
</evidence>
<dbReference type="OrthoDB" id="9816309at2"/>
<comment type="caution">
    <text evidence="8">The sequence shown here is derived from an EMBL/GenBank/DDBJ whole genome shotgun (WGS) entry which is preliminary data.</text>
</comment>
<dbReference type="AlphaFoldDB" id="J5WEN0"/>
<dbReference type="RefSeq" id="WP_009527120.1">
    <property type="nucleotide sequence ID" value="NZ_ALNK01000027.1"/>
</dbReference>
<evidence type="ECO:0000313" key="7">
    <source>
        <dbReference type="EMBL" id="EHL17316.1"/>
    </source>
</evidence>
<dbReference type="PROSITE" id="PS50123">
    <property type="entry name" value="CHER"/>
    <property type="match status" value="1"/>
</dbReference>
<accession>J5WEN0</accession>
<dbReference type="HOGENOM" id="CLU_025854_1_1_9"/>
<dbReference type="EC" id="2.1.1.80" evidence="2"/>
<dbReference type="InterPro" id="IPR022641">
    <property type="entry name" value="CheR_N"/>
</dbReference>
<evidence type="ECO:0000259" key="6">
    <source>
        <dbReference type="PROSITE" id="PS50123"/>
    </source>
</evidence>
<organism evidence="8 9">
    <name type="scientific">Peptoanaerobacter stomatis</name>
    <dbReference type="NCBI Taxonomy" id="796937"/>
    <lineage>
        <taxon>Bacteria</taxon>
        <taxon>Bacillati</taxon>
        <taxon>Bacillota</taxon>
        <taxon>Clostridia</taxon>
        <taxon>Peptostreptococcales</taxon>
        <taxon>Filifactoraceae</taxon>
        <taxon>Peptoanaerobacter</taxon>
    </lineage>
</organism>
<reference evidence="8 9" key="2">
    <citation type="submission" date="2012-07" db="EMBL/GenBank/DDBJ databases">
        <authorList>
            <person name="Durkin A.S."/>
            <person name="McCorrison J."/>
            <person name="Torralba M."/>
            <person name="Gillis M."/>
            <person name="Methe B."/>
            <person name="Sutton G."/>
            <person name="Nelson K.E."/>
        </authorList>
    </citation>
    <scope>NUCLEOTIDE SEQUENCE [LARGE SCALE GENOMIC DNA]</scope>
    <source>
        <strain evidence="8 9">OBRC8</strain>
    </source>
</reference>
<keyword evidence="5" id="KW-0949">S-adenosyl-L-methionine</keyword>
<dbReference type="CDD" id="cd02440">
    <property type="entry name" value="AdoMet_MTases"/>
    <property type="match status" value="1"/>
</dbReference>
<evidence type="ECO:0000256" key="3">
    <source>
        <dbReference type="ARBA" id="ARBA00022603"/>
    </source>
</evidence>
<dbReference type="GO" id="GO:0032259">
    <property type="term" value="P:methylation"/>
    <property type="evidence" value="ECO:0007669"/>
    <property type="project" value="UniProtKB-KW"/>
</dbReference>
<dbReference type="Gene3D" id="3.40.50.150">
    <property type="entry name" value="Vaccinia Virus protein VP39"/>
    <property type="match status" value="1"/>
</dbReference>
<dbReference type="Gene3D" id="1.10.155.10">
    <property type="entry name" value="Chemotaxis receptor methyltransferase CheR, N-terminal domain"/>
    <property type="match status" value="1"/>
</dbReference>
<dbReference type="GO" id="GO:0008983">
    <property type="term" value="F:protein-glutamate O-methyltransferase activity"/>
    <property type="evidence" value="ECO:0007669"/>
    <property type="project" value="UniProtKB-EC"/>
</dbReference>